<dbReference type="InterPro" id="IPR024747">
    <property type="entry name" value="Pyridox_Oxase-rel"/>
</dbReference>
<protein>
    <submittedName>
        <fullName evidence="1">DNA-binding protein</fullName>
    </submittedName>
</protein>
<evidence type="ECO:0000313" key="1">
    <source>
        <dbReference type="EMBL" id="GGJ80364.1"/>
    </source>
</evidence>
<dbReference type="Pfam" id="PF12900">
    <property type="entry name" value="Pyridox_ox_2"/>
    <property type="match status" value="1"/>
</dbReference>
<dbReference type="AlphaFoldDB" id="A0A917URT6"/>
<sequence>MTDDVDDRPPTRALTEDECWQRIAEASFGRVAAAAAGEVDIFPVNHAVDSHGADARTIVFRTSPGTKLIELTIHEGVAFEVDGFTDAEAFSVVVKGTAEQFDRRGEVEAAEKLGVTPWAPEEKTRWVRITPREVSGRTFQRRRVAPVG</sequence>
<reference evidence="1" key="2">
    <citation type="submission" date="2020-09" db="EMBL/GenBank/DDBJ databases">
        <authorList>
            <person name="Sun Q."/>
            <person name="Zhou Y."/>
        </authorList>
    </citation>
    <scope>NUCLEOTIDE SEQUENCE</scope>
    <source>
        <strain evidence="1">CGMCC 1.8984</strain>
    </source>
</reference>
<keyword evidence="2" id="KW-1185">Reference proteome</keyword>
<dbReference type="EMBL" id="BMMD01000009">
    <property type="protein sequence ID" value="GGJ80364.1"/>
    <property type="molecule type" value="Genomic_DNA"/>
</dbReference>
<keyword evidence="1" id="KW-0238">DNA-binding</keyword>
<name>A0A917URT6_9MICO</name>
<comment type="caution">
    <text evidence="1">The sequence shown here is derived from an EMBL/GenBank/DDBJ whole genome shotgun (WGS) entry which is preliminary data.</text>
</comment>
<proteinExistence type="predicted"/>
<evidence type="ECO:0000313" key="2">
    <source>
        <dbReference type="Proteomes" id="UP000636956"/>
    </source>
</evidence>
<dbReference type="SUPFAM" id="SSF50475">
    <property type="entry name" value="FMN-binding split barrel"/>
    <property type="match status" value="1"/>
</dbReference>
<dbReference type="RefSeq" id="WP_188743151.1">
    <property type="nucleotide sequence ID" value="NZ_BAABFW010000004.1"/>
</dbReference>
<dbReference type="InterPro" id="IPR012349">
    <property type="entry name" value="Split_barrel_FMN-bd"/>
</dbReference>
<gene>
    <name evidence="1" type="ORF">GCM10011372_18470</name>
</gene>
<dbReference type="GO" id="GO:0003677">
    <property type="term" value="F:DNA binding"/>
    <property type="evidence" value="ECO:0007669"/>
    <property type="project" value="UniProtKB-KW"/>
</dbReference>
<dbReference type="Proteomes" id="UP000636956">
    <property type="component" value="Unassembled WGS sequence"/>
</dbReference>
<dbReference type="Gene3D" id="2.30.110.10">
    <property type="entry name" value="Electron Transport, Fmn-binding Protein, Chain A"/>
    <property type="match status" value="1"/>
</dbReference>
<accession>A0A917URT6</accession>
<organism evidence="1 2">
    <name type="scientific">Agromyces bauzanensis</name>
    <dbReference type="NCBI Taxonomy" id="1308924"/>
    <lineage>
        <taxon>Bacteria</taxon>
        <taxon>Bacillati</taxon>
        <taxon>Actinomycetota</taxon>
        <taxon>Actinomycetes</taxon>
        <taxon>Micrococcales</taxon>
        <taxon>Microbacteriaceae</taxon>
        <taxon>Agromyces</taxon>
    </lineage>
</organism>
<reference evidence="1" key="1">
    <citation type="journal article" date="2014" name="Int. J. Syst. Evol. Microbiol.">
        <title>Complete genome sequence of Corynebacterium casei LMG S-19264T (=DSM 44701T), isolated from a smear-ripened cheese.</title>
        <authorList>
            <consortium name="US DOE Joint Genome Institute (JGI-PGF)"/>
            <person name="Walter F."/>
            <person name="Albersmeier A."/>
            <person name="Kalinowski J."/>
            <person name="Ruckert C."/>
        </authorList>
    </citation>
    <scope>NUCLEOTIDE SEQUENCE</scope>
    <source>
        <strain evidence="1">CGMCC 1.8984</strain>
    </source>
</reference>